<dbReference type="PRINTS" id="PR00111">
    <property type="entry name" value="ABHYDROLASE"/>
</dbReference>
<dbReference type="InterPro" id="IPR000073">
    <property type="entry name" value="AB_hydrolase_1"/>
</dbReference>
<evidence type="ECO:0000313" key="3">
    <source>
        <dbReference type="EMBL" id="GAK64597.1"/>
    </source>
</evidence>
<dbReference type="SUPFAM" id="SSF53474">
    <property type="entry name" value="alpha/beta-Hydrolases"/>
    <property type="match status" value="1"/>
</dbReference>
<dbReference type="GO" id="GO:0006107">
    <property type="term" value="P:oxaloacetate metabolic process"/>
    <property type="evidence" value="ECO:0007669"/>
    <property type="project" value="UniProtKB-ARBA"/>
</dbReference>
<accession>A0A081CD51</accession>
<dbReference type="SUPFAM" id="SSF56529">
    <property type="entry name" value="FAH"/>
    <property type="match status" value="1"/>
</dbReference>
<gene>
    <name evidence="3" type="ORF">PAN0_005d2811</name>
</gene>
<dbReference type="GO" id="GO:0046872">
    <property type="term" value="F:metal ion binding"/>
    <property type="evidence" value="ECO:0007669"/>
    <property type="project" value="UniProtKB-KW"/>
</dbReference>
<dbReference type="AlphaFoldDB" id="A0A081CD51"/>
<dbReference type="Pfam" id="PF00561">
    <property type="entry name" value="Abhydrolase_1"/>
    <property type="match status" value="1"/>
</dbReference>
<dbReference type="PANTHER" id="PTHR11820">
    <property type="entry name" value="ACYLPYRUVASE"/>
    <property type="match status" value="1"/>
</dbReference>
<dbReference type="RefSeq" id="XP_014657537.1">
    <property type="nucleotide sequence ID" value="XM_014802051.1"/>
</dbReference>
<keyword evidence="3" id="KW-0378">Hydrolase</keyword>
<organism evidence="3 4">
    <name type="scientific">Pseudozyma antarctica</name>
    <name type="common">Yeast</name>
    <name type="synonym">Candida antarctica</name>
    <dbReference type="NCBI Taxonomy" id="84753"/>
    <lineage>
        <taxon>Eukaryota</taxon>
        <taxon>Fungi</taxon>
        <taxon>Dikarya</taxon>
        <taxon>Basidiomycota</taxon>
        <taxon>Ustilaginomycotina</taxon>
        <taxon>Ustilaginomycetes</taxon>
        <taxon>Ustilaginales</taxon>
        <taxon>Ustilaginaceae</taxon>
        <taxon>Moesziomyces</taxon>
    </lineage>
</organism>
<evidence type="ECO:0000256" key="1">
    <source>
        <dbReference type="ARBA" id="ARBA00010211"/>
    </source>
</evidence>
<dbReference type="InterPro" id="IPR029058">
    <property type="entry name" value="AB_hydrolase_fold"/>
</dbReference>
<dbReference type="GO" id="GO:0018773">
    <property type="term" value="F:acetylpyruvate hydrolase activity"/>
    <property type="evidence" value="ECO:0007669"/>
    <property type="project" value="TreeGrafter"/>
</dbReference>
<dbReference type="GeneID" id="26303644"/>
<name>A0A081CD51_PSEA2</name>
<keyword evidence="2" id="KW-0479">Metal-binding</keyword>
<dbReference type="GO" id="GO:0050163">
    <property type="term" value="F:oxaloacetate tautomerase activity"/>
    <property type="evidence" value="ECO:0007669"/>
    <property type="project" value="UniProtKB-ARBA"/>
</dbReference>
<sequence length="598" mass="62850">MTKLVSFNPAAGGDDKVLIGVLSRDEASITELLHPASGEPVTDLFDVIEQWDAFEHVTSSLCVSGKQNGAAAAAGKVHSLDSIKFAAPLRGRDVLAVGKNYVDHAKEFNKSGYDSSDKNDIPDFPVIFSKRASSIVAHETEVYPHPAFTKTLDYEGELGVIIGKGGARITKENAMDHVWGYTIINDVTARERQRDHKQFLIGKSLDTFCPVGPYLVPKRHLDVNDMEVETKVNGETRQKANTSQLIFDIPTLLETISAGITLQPGDMIATGTPAGVGFGLPTPTFLKGGDVVEVSISGIGTLRNRIADPAASYPSVAPVRVTRSASAKASSADSALLSLPSGKQYHVEESGTSSGPALVFIHGLGGNLGFFHAILQESGVAQSHRIILIDWEGHGRTPSQSASLSVASIASDILAVFDHLSIPEATLVAHSMGGLIATHFASAHPTRVSGAVLLGPVKALGAPGKDAMKSRAASVRAQGMLAVADTICNVGLSERTKSQRSLSVAFTRASLLSTPAEGYAQACLALGRAEDPDYSKIACPVLFVGGSEDKTSPAATIQSLGKLIKGAKAVTLQDVGHWHAIEDVKAVAELLNGFATGQ</sequence>
<dbReference type="FunFam" id="3.90.850.10:FF:000002">
    <property type="entry name" value="2-hydroxyhepta-2,4-diene-1,7-dioate isomerase"/>
    <property type="match status" value="1"/>
</dbReference>
<dbReference type="HOGENOM" id="CLU_436837_0_0_1"/>
<dbReference type="OrthoDB" id="411064at2759"/>
<dbReference type="InterPro" id="IPR036663">
    <property type="entry name" value="Fumarylacetoacetase_C_sf"/>
</dbReference>
<dbReference type="Gene3D" id="3.90.850.10">
    <property type="entry name" value="Fumarylacetoacetase-like, C-terminal domain"/>
    <property type="match status" value="1"/>
</dbReference>
<dbReference type="Pfam" id="PF01557">
    <property type="entry name" value="FAA_hydrolase"/>
    <property type="match status" value="1"/>
</dbReference>
<evidence type="ECO:0000313" key="4">
    <source>
        <dbReference type="Proteomes" id="UP000053758"/>
    </source>
</evidence>
<proteinExistence type="inferred from homology"/>
<dbReference type="PANTHER" id="PTHR11820:SF7">
    <property type="entry name" value="ACYLPYRUVASE FAHD1, MITOCHONDRIAL"/>
    <property type="match status" value="1"/>
</dbReference>
<evidence type="ECO:0000256" key="2">
    <source>
        <dbReference type="ARBA" id="ARBA00022723"/>
    </source>
</evidence>
<dbReference type="EMBL" id="DF830072">
    <property type="protein sequence ID" value="GAK64597.1"/>
    <property type="molecule type" value="Genomic_DNA"/>
</dbReference>
<dbReference type="Proteomes" id="UP000053758">
    <property type="component" value="Unassembled WGS sequence"/>
</dbReference>
<dbReference type="InterPro" id="IPR011234">
    <property type="entry name" value="Fumarylacetoacetase-like_C"/>
</dbReference>
<dbReference type="Gene3D" id="3.40.50.1820">
    <property type="entry name" value="alpha/beta hydrolase"/>
    <property type="match status" value="1"/>
</dbReference>
<protein>
    <submittedName>
        <fullName evidence="3">Fumarylacetoacetate hydrolase</fullName>
    </submittedName>
</protein>
<keyword evidence="4" id="KW-1185">Reference proteome</keyword>
<comment type="similarity">
    <text evidence="1">Belongs to the FAH family.</text>
</comment>
<reference evidence="4" key="1">
    <citation type="journal article" date="2014" name="Genome Announc.">
        <title>Draft Genome Sequence of the Yeast Pseudozyma antarctica Type Strain JCM10317, a Producer of the Glycolipid Biosurfactants, Mannosylerythritol Lipids.</title>
        <authorList>
            <person name="Saika A."/>
            <person name="Koike H."/>
            <person name="Hori T."/>
            <person name="Fukuoka T."/>
            <person name="Sato S."/>
            <person name="Habe H."/>
            <person name="Kitamoto D."/>
            <person name="Morita T."/>
        </authorList>
    </citation>
    <scope>NUCLEOTIDE SEQUENCE [LARGE SCALE GENOMIC DNA]</scope>
    <source>
        <strain evidence="4">JCM 10317</strain>
    </source>
</reference>